<gene>
    <name evidence="3" type="ORF">BerOc1_02064</name>
</gene>
<comment type="caution">
    <text evidence="3">The sequence shown here is derived from an EMBL/GenBank/DDBJ whole genome shotgun (WGS) entry which is preliminary data.</text>
</comment>
<dbReference type="InterPro" id="IPR052512">
    <property type="entry name" value="4CMD/NDH-1_regulator"/>
</dbReference>
<dbReference type="AlphaFoldDB" id="A0A1J5MU22"/>
<proteinExistence type="predicted"/>
<feature type="chain" id="PRO_5009635367" evidence="1">
    <location>
        <begin position="26"/>
        <end position="245"/>
    </location>
</feature>
<dbReference type="PANTHER" id="PTHR33570:SF2">
    <property type="entry name" value="CARBOXYMUCONOLACTONE DECARBOXYLASE-LIKE DOMAIN-CONTAINING PROTEIN"/>
    <property type="match status" value="1"/>
</dbReference>
<evidence type="ECO:0000313" key="3">
    <source>
        <dbReference type="EMBL" id="OIQ50134.1"/>
    </source>
</evidence>
<evidence type="ECO:0000256" key="1">
    <source>
        <dbReference type="SAM" id="SignalP"/>
    </source>
</evidence>
<dbReference type="Proteomes" id="UP000181901">
    <property type="component" value="Unassembled WGS sequence"/>
</dbReference>
<protein>
    <submittedName>
        <fullName evidence="3">Carboxymuconolactone decarboxylase family protein</fullName>
    </submittedName>
</protein>
<feature type="signal peptide" evidence="1">
    <location>
        <begin position="1"/>
        <end position="25"/>
    </location>
</feature>
<dbReference type="SUPFAM" id="SSF69118">
    <property type="entry name" value="AhpD-like"/>
    <property type="match status" value="1"/>
</dbReference>
<evidence type="ECO:0000259" key="2">
    <source>
        <dbReference type="Pfam" id="PF02627"/>
    </source>
</evidence>
<accession>A0A1J5MU22</accession>
<dbReference type="InterPro" id="IPR029032">
    <property type="entry name" value="AhpD-like"/>
</dbReference>
<dbReference type="PANTHER" id="PTHR33570">
    <property type="entry name" value="4-CARBOXYMUCONOLACTONE DECARBOXYLASE FAMILY PROTEIN"/>
    <property type="match status" value="1"/>
</dbReference>
<name>A0A1J5MU22_9BACT</name>
<evidence type="ECO:0000313" key="4">
    <source>
        <dbReference type="Proteomes" id="UP000181901"/>
    </source>
</evidence>
<feature type="domain" description="Carboxymuconolactone decarboxylase-like" evidence="2">
    <location>
        <begin position="29"/>
        <end position="89"/>
    </location>
</feature>
<keyword evidence="4" id="KW-1185">Reference proteome</keyword>
<organism evidence="3 4">
    <name type="scientific">Pseudodesulfovibrio hydrargyri</name>
    <dbReference type="NCBI Taxonomy" id="2125990"/>
    <lineage>
        <taxon>Bacteria</taxon>
        <taxon>Pseudomonadati</taxon>
        <taxon>Thermodesulfobacteriota</taxon>
        <taxon>Desulfovibrionia</taxon>
        <taxon>Desulfovibrionales</taxon>
        <taxon>Desulfovibrionaceae</taxon>
    </lineage>
</organism>
<dbReference type="Gene3D" id="1.20.1290.10">
    <property type="entry name" value="AhpD-like"/>
    <property type="match status" value="1"/>
</dbReference>
<feature type="domain" description="Carboxymuconolactone decarboxylase-like" evidence="2">
    <location>
        <begin position="159"/>
        <end position="233"/>
    </location>
</feature>
<dbReference type="Pfam" id="PF02627">
    <property type="entry name" value="CMD"/>
    <property type="match status" value="2"/>
</dbReference>
<dbReference type="EMBL" id="LKAQ01000004">
    <property type="protein sequence ID" value="OIQ50134.1"/>
    <property type="molecule type" value="Genomic_DNA"/>
</dbReference>
<dbReference type="InterPro" id="IPR003779">
    <property type="entry name" value="CMD-like"/>
</dbReference>
<reference evidence="3 4" key="1">
    <citation type="submission" date="2015-09" db="EMBL/GenBank/DDBJ databases">
        <title>Genome of Desulfovibrio dechloracetivorans BerOc1, a mercury methylating strain isolated from highly hydrocarbons and metals contaminated coastal sediments.</title>
        <authorList>
            <person name="Goni Urriza M."/>
            <person name="Gassie C."/>
            <person name="Bouchez O."/>
            <person name="Klopp C."/>
            <person name="Ranchou-Peyruse A."/>
            <person name="Remy G."/>
        </authorList>
    </citation>
    <scope>NUCLEOTIDE SEQUENCE [LARGE SCALE GENOMIC DNA]</scope>
    <source>
        <strain evidence="3 4">BerOc1</strain>
    </source>
</reference>
<dbReference type="GO" id="GO:0051920">
    <property type="term" value="F:peroxiredoxin activity"/>
    <property type="evidence" value="ECO:0007669"/>
    <property type="project" value="InterPro"/>
</dbReference>
<sequence>MRTRKHFPFLISLALVLGIAATTEASEMNKETTLDARQKAIVTIAAFTTTGDTARLKPALNEGLDAGLTVNEVKEVLVQMYAYAGFPRSLGGIWTFMGVMDERKAKGIEDEMGKEASPLPADFNRDAYGARVRADLSGLKEVPKEDAPYQKFAPIIDTYLKEHLFADIFARDVLTRQERELATIACLASLGRAEGPLGFHMGAAMNTGLSKGQMHDFVKVLDAEVGKDEADSAGKVLAKVLEARK</sequence>
<keyword evidence="1" id="KW-0732">Signal</keyword>